<reference evidence="4" key="1">
    <citation type="submission" date="2021-03" db="EMBL/GenBank/DDBJ databases">
        <authorList>
            <consortium name="Genoscope - CEA"/>
            <person name="William W."/>
        </authorList>
    </citation>
    <scope>NUCLEOTIDE SEQUENCE</scope>
    <source>
        <strain evidence="4">Doubled-haploid Pahang</strain>
    </source>
</reference>
<dbReference type="SUPFAM" id="SSF50193">
    <property type="entry name" value="Ribosomal protein L14"/>
    <property type="match status" value="1"/>
</dbReference>
<dbReference type="GO" id="GO:0005840">
    <property type="term" value="C:ribosome"/>
    <property type="evidence" value="ECO:0007669"/>
    <property type="project" value="UniProtKB-KW"/>
</dbReference>
<name>A0A8D6ZJG3_MUSAM</name>
<dbReference type="GO" id="GO:0003735">
    <property type="term" value="F:structural constituent of ribosome"/>
    <property type="evidence" value="ECO:0007669"/>
    <property type="project" value="InterPro"/>
</dbReference>
<keyword evidence="2" id="KW-0689">Ribosomal protein</keyword>
<dbReference type="Gene3D" id="2.40.150.20">
    <property type="entry name" value="Ribosomal protein L14"/>
    <property type="match status" value="1"/>
</dbReference>
<dbReference type="InterPro" id="IPR036853">
    <property type="entry name" value="Ribosomal_uL14_sf"/>
</dbReference>
<accession>A0A8D6ZJG3</accession>
<evidence type="ECO:0000256" key="1">
    <source>
        <dbReference type="ARBA" id="ARBA00010745"/>
    </source>
</evidence>
<dbReference type="GO" id="GO:0006412">
    <property type="term" value="P:translation"/>
    <property type="evidence" value="ECO:0007669"/>
    <property type="project" value="InterPro"/>
</dbReference>
<protein>
    <submittedName>
        <fullName evidence="4">(wild Malaysian banana) hypothetical protein</fullName>
    </submittedName>
</protein>
<sequence>MRINLKVVDNSGAKQVMCMQALIGRRGARLGDCISEGSTASW</sequence>
<dbReference type="Pfam" id="PF00238">
    <property type="entry name" value="Ribosomal_L14"/>
    <property type="match status" value="1"/>
</dbReference>
<dbReference type="EMBL" id="HG996472">
    <property type="protein sequence ID" value="CAG1830414.1"/>
    <property type="molecule type" value="Genomic_DNA"/>
</dbReference>
<evidence type="ECO:0000256" key="3">
    <source>
        <dbReference type="ARBA" id="ARBA00023274"/>
    </source>
</evidence>
<dbReference type="InterPro" id="IPR000218">
    <property type="entry name" value="Ribosomal_uL14"/>
</dbReference>
<dbReference type="AlphaFoldDB" id="A0A8D6ZJG3"/>
<keyword evidence="3" id="KW-0687">Ribonucleoprotein</keyword>
<dbReference type="GO" id="GO:1990904">
    <property type="term" value="C:ribonucleoprotein complex"/>
    <property type="evidence" value="ECO:0007669"/>
    <property type="project" value="UniProtKB-KW"/>
</dbReference>
<gene>
    <name evidence="4" type="ORF">GSMUA_336680.1</name>
</gene>
<organism evidence="4">
    <name type="scientific">Musa acuminata subsp. malaccensis</name>
    <name type="common">Wild banana</name>
    <name type="synonym">Musa malaccensis</name>
    <dbReference type="NCBI Taxonomy" id="214687"/>
    <lineage>
        <taxon>Eukaryota</taxon>
        <taxon>Viridiplantae</taxon>
        <taxon>Streptophyta</taxon>
        <taxon>Embryophyta</taxon>
        <taxon>Tracheophyta</taxon>
        <taxon>Spermatophyta</taxon>
        <taxon>Magnoliopsida</taxon>
        <taxon>Liliopsida</taxon>
        <taxon>Zingiberales</taxon>
        <taxon>Musaceae</taxon>
        <taxon>Musa</taxon>
    </lineage>
</organism>
<comment type="similarity">
    <text evidence="1">Belongs to the universal ribosomal protein uL14 family.</text>
</comment>
<evidence type="ECO:0000313" key="4">
    <source>
        <dbReference type="EMBL" id="CAG1830414.1"/>
    </source>
</evidence>
<evidence type="ECO:0000256" key="2">
    <source>
        <dbReference type="ARBA" id="ARBA00022980"/>
    </source>
</evidence>
<proteinExistence type="inferred from homology"/>